<dbReference type="EMBL" id="JAXCEI010000003">
    <property type="protein sequence ID" value="MFA1538775.1"/>
    <property type="molecule type" value="Genomic_DNA"/>
</dbReference>
<name>A0ABV4Q6I7_9ACTN</name>
<protein>
    <submittedName>
        <fullName evidence="2">Uncharacterized protein</fullName>
    </submittedName>
</protein>
<reference evidence="2 3" key="1">
    <citation type="submission" date="2023-11" db="EMBL/GenBank/DDBJ databases">
        <title>Actinomadura monticuli sp. nov., isolated from volcanic ash.</title>
        <authorList>
            <person name="Lee S.D."/>
            <person name="Yang H."/>
            <person name="Kim I.S."/>
        </authorList>
    </citation>
    <scope>NUCLEOTIDE SEQUENCE [LARGE SCALE GENOMIC DNA]</scope>
    <source>
        <strain evidence="2 3">DLS-62</strain>
    </source>
</reference>
<dbReference type="Proteomes" id="UP001569963">
    <property type="component" value="Unassembled WGS sequence"/>
</dbReference>
<gene>
    <name evidence="2" type="ORF">SM611_07540</name>
</gene>
<comment type="caution">
    <text evidence="2">The sequence shown here is derived from an EMBL/GenBank/DDBJ whole genome shotgun (WGS) entry which is preliminary data.</text>
</comment>
<keyword evidence="3" id="KW-1185">Reference proteome</keyword>
<dbReference type="RefSeq" id="WP_371948300.1">
    <property type="nucleotide sequence ID" value="NZ_JAXCEI010000003.1"/>
</dbReference>
<feature type="transmembrane region" description="Helical" evidence="1">
    <location>
        <begin position="104"/>
        <end position="128"/>
    </location>
</feature>
<evidence type="ECO:0000256" key="1">
    <source>
        <dbReference type="SAM" id="Phobius"/>
    </source>
</evidence>
<organism evidence="2 3">
    <name type="scientific">Actinomadura monticuli</name>
    <dbReference type="NCBI Taxonomy" id="3097367"/>
    <lineage>
        <taxon>Bacteria</taxon>
        <taxon>Bacillati</taxon>
        <taxon>Actinomycetota</taxon>
        <taxon>Actinomycetes</taxon>
        <taxon>Streptosporangiales</taxon>
        <taxon>Thermomonosporaceae</taxon>
        <taxon>Actinomadura</taxon>
    </lineage>
</organism>
<evidence type="ECO:0000313" key="2">
    <source>
        <dbReference type="EMBL" id="MFA1538775.1"/>
    </source>
</evidence>
<evidence type="ECO:0000313" key="3">
    <source>
        <dbReference type="Proteomes" id="UP001569963"/>
    </source>
</evidence>
<keyword evidence="1" id="KW-0472">Membrane</keyword>
<proteinExistence type="predicted"/>
<keyword evidence="1" id="KW-0812">Transmembrane</keyword>
<sequence>MTRLLCRAVHYRPDQVRAFRQRLRGRDADAPEPPPRYSRRRRIYLTGRDDCPPLGLPAARWMVDHILKGPRVPVPSYGFDLEPVVLASLDAIRLLWLRRVLCGAVLLSAAVLAPSAMAIWTLPFLLATLLAKAERSRKRGMVIVSVLVFARLVHAGGLSPPGFTLWALPLGVLTGLTTACALDRVLALRAMEAELVPRTLMLPNRARLRTRAAAQFRRQLPYDDTGEHFIGAGRDVWSPAVISLPLRPKEGGTPPGRLHEGELLDAISRDVLARPADALTDPLPHLSAVQVVGMPAARWLQATQGGAEQDVDLSGFNGRAPSSRPERLYLRIQSVSWEGEIVVNVFVHAAFEAGELRLTLRPQVGTPPYPKLKTVPRRTTRKLPVDALLDALEMLLPPRSRRAEPSADVDLVSLRDRYSLEEATDRHQNDDAKRHVTLIQRRVFRSVQHHLDEKGLATEEYDEQVAAVFSMINIYGDNNAPVQQVTANTVQNVEQQSGKESP</sequence>
<accession>A0ABV4Q6I7</accession>
<keyword evidence="1" id="KW-1133">Transmembrane helix</keyword>